<name>A0A078K7Z3_PLAYE</name>
<evidence type="ECO:0000313" key="3">
    <source>
        <dbReference type="EMBL" id="VTZ74182.1"/>
    </source>
</evidence>
<keyword evidence="1" id="KW-0812">Transmembrane</keyword>
<dbReference type="GeneID" id="3807472"/>
<dbReference type="VEuPathDB" id="PlasmoDB:PYYM_0508300"/>
<reference evidence="2" key="3">
    <citation type="submission" date="2014-05" db="EMBL/GenBank/DDBJ databases">
        <authorList>
            <person name="Aslett A.Martin."/>
            <person name="De Silva Nishadi"/>
        </authorList>
    </citation>
    <scope>NUCLEOTIDE SEQUENCE</scope>
    <source>
        <strain evidence="2">YM</strain>
    </source>
</reference>
<dbReference type="Proteomes" id="UP000072904">
    <property type="component" value="Chromosome 5"/>
</dbReference>
<dbReference type="VEuPathDB" id="PlasmoDB:Py17XNL_000504445"/>
<evidence type="ECO:0000313" key="5">
    <source>
        <dbReference type="Proteomes" id="UP000072904"/>
    </source>
</evidence>
<dbReference type="KEGG" id="pyo:PY17X_0509000"/>
<sequence>MFKSSNLKEELIKCGKDEECDYKSRIKIKIGNNQRILLLLKHYKDEYYLILHHRKLVVAYPMRYHKIAPHKSDFAYSGYSGKGYGNFHFQNRFGNRDCVNSSTPIDENTDVPVFEGFNERPYTTCCSCVDYPYDDPASMPKFRGIPDYLELDCRDLPPADDGTTIERIVAVRKTLRHFLPLYALFYFKKNVKYFTFFNITIIKKENNFMDYYKLYKENTRLESIHYKHILDESTKTLDIYDNKRISISHSSIAFDNINIPYLHDKYLLYPFYPEQLYNIKYDTLEYGCTYNNPSEHFECIEKDTSKCVYTESTCLNNSILIPKMYIAKREEDCSLIGYNNELIHKYETCLTKGDCFENTIDSYLTESQLDDPEGYEITTKLPIINGKYPHYIYRKSKNWKEHSDKRSLEFFKDNNIEHFIAYEYLKEDRTEFVVNISNKSPTKQVEIPKKITNSGFFKLLSWINPSNFNKSLWNKTKGINSEQDDVEQTIEYDTTIFYIETLKELKIINILLSDECNAERPEECGIIIHVWNPSKESITGRLKLYCSINIYTKYVDEQNIVYDEGVYQFLYFFQVPYEKLKLFQSCTISAYGAFKLYDTKSYAKNNDGYISRLFYHQKKESPGMYLYADGIKKFTCCRDDDNTCKIRNIKKCKISEDLNYFNIFIFILINIFIIVLLIYYYNKRRKRNSENNHIDTPQI</sequence>
<feature type="transmembrane region" description="Helical" evidence="1">
    <location>
        <begin position="660"/>
        <end position="681"/>
    </location>
</feature>
<dbReference type="EMBL" id="LK934633">
    <property type="protein sequence ID" value="CDU16678.1"/>
    <property type="molecule type" value="Genomic_DNA"/>
</dbReference>
<dbReference type="VEuPathDB" id="PlasmoDB:PY02295"/>
<accession>A0A078K7Z3</accession>
<evidence type="ECO:0000313" key="4">
    <source>
        <dbReference type="Proteomes" id="UP000072874"/>
    </source>
</evidence>
<keyword evidence="1" id="KW-1133">Transmembrane helix</keyword>
<dbReference type="Proteomes" id="UP000072874">
    <property type="component" value="Chromosome 5"/>
</dbReference>
<reference evidence="4 5" key="1">
    <citation type="journal article" date="2014" name="BMC Biol.">
        <title>A comprehensive evaluation of rodent malaria parasite genomes and gene expression.</title>
        <authorList>
            <person name="Otto T.D."/>
            <person name="Bohme U."/>
            <person name="Jackson A.P."/>
            <person name="Hunt M."/>
            <person name="Franke-Fayard B."/>
            <person name="Hoeijmakers W.A."/>
            <person name="Religa A.A."/>
            <person name="Robertson L."/>
            <person name="Sanders M."/>
            <person name="Ogun S.A."/>
            <person name="Cunningham D."/>
            <person name="Erhart A."/>
            <person name="Billker O."/>
            <person name="Khan S.M."/>
            <person name="Stunnenberg H.G."/>
            <person name="Langhorne J."/>
            <person name="Holder A.A."/>
            <person name="Waters A.P."/>
            <person name="Newbold C.I."/>
            <person name="Pain A."/>
            <person name="Berriman M."/>
            <person name="Janse C.J."/>
        </authorList>
    </citation>
    <scope>NUCLEOTIDE SEQUENCE [LARGE SCALE GENOMIC DNA]</scope>
    <source>
        <strain evidence="3 4">17X</strain>
        <strain evidence="2 5">YM</strain>
    </source>
</reference>
<reference evidence="3" key="4">
    <citation type="submission" date="2019-05" db="EMBL/GenBank/DDBJ databases">
        <authorList>
            <consortium name="Pathogen Informatics"/>
        </authorList>
    </citation>
    <scope>NUCLEOTIDE SEQUENCE</scope>
    <source>
        <strain evidence="3">17X</strain>
    </source>
</reference>
<organism evidence="3 4">
    <name type="scientific">Plasmodium yoelii</name>
    <dbReference type="NCBI Taxonomy" id="5861"/>
    <lineage>
        <taxon>Eukaryota</taxon>
        <taxon>Sar</taxon>
        <taxon>Alveolata</taxon>
        <taxon>Apicomplexa</taxon>
        <taxon>Aconoidasida</taxon>
        <taxon>Haemosporida</taxon>
        <taxon>Plasmodiidae</taxon>
        <taxon>Plasmodium</taxon>
        <taxon>Plasmodium (Vinckeia)</taxon>
    </lineage>
</organism>
<dbReference type="AlphaFoldDB" id="A0A078K7Z3"/>
<reference evidence="3" key="2">
    <citation type="submission" date="2014-05" db="EMBL/GenBank/DDBJ databases">
        <authorList>
            <person name="Aslett M.A."/>
            <person name="De Silva N."/>
        </authorList>
    </citation>
    <scope>NUCLEOTIDE SEQUENCE</scope>
    <source>
        <strain evidence="3">17X</strain>
    </source>
</reference>
<evidence type="ECO:0000313" key="2">
    <source>
        <dbReference type="EMBL" id="CDU16678.1"/>
    </source>
</evidence>
<keyword evidence="1" id="KW-0472">Membrane</keyword>
<dbReference type="EMBL" id="LM993659">
    <property type="protein sequence ID" value="VTZ74182.1"/>
    <property type="molecule type" value="Genomic_DNA"/>
</dbReference>
<dbReference type="VEuPathDB" id="PlasmoDB:PY17X_0509000"/>
<evidence type="ECO:0000256" key="1">
    <source>
        <dbReference type="SAM" id="Phobius"/>
    </source>
</evidence>
<gene>
    <name evidence="3" type="ORF">PY17X_0509000</name>
    <name evidence="2" type="ORF">PYYM_0508300</name>
</gene>
<dbReference type="OMA" id="YPHYIFR"/>
<proteinExistence type="predicted"/>
<dbReference type="OrthoDB" id="374798at2759"/>
<dbReference type="RefSeq" id="XP_730167.1">
    <property type="nucleotide sequence ID" value="XM_725074.1"/>
</dbReference>
<protein>
    <submittedName>
        <fullName evidence="3">Uncharacterized protein</fullName>
    </submittedName>
</protein>